<dbReference type="SUPFAM" id="SSF57701">
    <property type="entry name" value="Zn2/Cys6 DNA-binding domain"/>
    <property type="match status" value="1"/>
</dbReference>
<keyword evidence="5" id="KW-0175">Coiled coil</keyword>
<dbReference type="InterPro" id="IPR019786">
    <property type="entry name" value="Zinc_finger_PHD-type_CS"/>
</dbReference>
<dbReference type="InterPro" id="IPR036864">
    <property type="entry name" value="Zn2-C6_fun-type_DNA-bd_sf"/>
</dbReference>
<dbReference type="EMBL" id="PHWZ01000172">
    <property type="protein sequence ID" value="TEY61239.1"/>
    <property type="molecule type" value="Genomic_DNA"/>
</dbReference>
<evidence type="ECO:0000256" key="2">
    <source>
        <dbReference type="ARBA" id="ARBA00022771"/>
    </source>
</evidence>
<name>A0A4Y8D170_9HELO</name>
<evidence type="ECO:0000259" key="7">
    <source>
        <dbReference type="PROSITE" id="PS50048"/>
    </source>
</evidence>
<dbReference type="Gene3D" id="3.30.40.10">
    <property type="entry name" value="Zinc/RING finger domain, C3HC4 (zinc finger)"/>
    <property type="match status" value="1"/>
</dbReference>
<dbReference type="STRING" id="38488.A0A4Y8D170"/>
<dbReference type="AlphaFoldDB" id="A0A4Y8D170"/>
<dbReference type="GO" id="GO:0008270">
    <property type="term" value="F:zinc ion binding"/>
    <property type="evidence" value="ECO:0007669"/>
    <property type="project" value="UniProtKB-KW"/>
</dbReference>
<evidence type="ECO:0000256" key="6">
    <source>
        <dbReference type="SAM" id="MobiDB-lite"/>
    </source>
</evidence>
<keyword evidence="3" id="KW-0862">Zinc</keyword>
<dbReference type="SMART" id="SM00066">
    <property type="entry name" value="GAL4"/>
    <property type="match status" value="1"/>
</dbReference>
<feature type="coiled-coil region" evidence="5">
    <location>
        <begin position="430"/>
        <end position="457"/>
    </location>
</feature>
<dbReference type="Gene3D" id="4.10.240.10">
    <property type="entry name" value="Zn(2)-C6 fungal-type DNA-binding domain"/>
    <property type="match status" value="1"/>
</dbReference>
<dbReference type="OrthoDB" id="303107at2759"/>
<dbReference type="SUPFAM" id="SSF57903">
    <property type="entry name" value="FYVE/PHD zinc finger"/>
    <property type="match status" value="1"/>
</dbReference>
<evidence type="ECO:0000256" key="5">
    <source>
        <dbReference type="SAM" id="Coils"/>
    </source>
</evidence>
<dbReference type="CDD" id="cd00067">
    <property type="entry name" value="GAL4"/>
    <property type="match status" value="1"/>
</dbReference>
<dbReference type="Proteomes" id="UP000297299">
    <property type="component" value="Unassembled WGS sequence"/>
</dbReference>
<evidence type="ECO:0000313" key="9">
    <source>
        <dbReference type="Proteomes" id="UP000297299"/>
    </source>
</evidence>
<sequence>MAQKNTIAKWLESHVVQLLSWADIAIKHGNIDFDKTIVSHLKQKCEVDYTSKQVSRKLQGLLDKWGTRDKVSTRSRTIINKGSICLVNLPDTLRSQIALACEEFEVELGASKQPSRSTDSGPKLKKHGHNNAQANAQEPAPQVQGEKTFGSSLPRTPMKLRKRDAISIPEESQHAAKRRKPNRDLTFSPEPQGKETHDPIIPKSPIKRKIRDSDFDTEVSQSAPKKRKVNPHLTFSPDPLSRTYYQSSHTVEDSQDEDAQTSSENCQIAARVQSPTSIPKGKRLPRRCDHCRRKKVACNGDRPACSTCTKKGLQGSCSYKNAPAVSESREKRLSFSEPAHYVEDSTTNEETRCICNNPQAYTDWVQCKDCSVWQHCVCVGVEIKEAKNIDFLCEGCSIEPLYEKHIEEQPLSESSEMCDDSADGLANEEFSRMREALEEKSLEVIELKERLEVALADAGGLRSNLWMLGRDSPETALDKKDKEITVLWEELKTRRFLSRFTQLGATSDETFGGESVQNMVEVFGMIDQLPFEYVPVTVPCELDQYQELEKIIFDTFGQGETLRQTAEDLGVSLSSMKTLFVLRALTASFLKIWVFESDFPQLDGSSSEYLKSFRKRMTAADGPIAMRNLDLAARHDMISSEKFKHRYIYPEADRLAKKYSEIMEPLFAKNPGSEISKNWNGFLTWNDDKETWQDRQSRLTEMFRLALKSKADSTLNFRDYELVTFAPGTPYDPKSMFNEDALYRKAGGNNNDWEVEFCVQPAIYVHEKENPNEFTTSQSFVRKTVRQGIGLTPSVKAEVILRAKNGGS</sequence>
<dbReference type="InterPro" id="IPR013083">
    <property type="entry name" value="Znf_RING/FYVE/PHD"/>
</dbReference>
<protein>
    <recommendedName>
        <fullName evidence="7">Zn(2)-C6 fungal-type domain-containing protein</fullName>
    </recommendedName>
</protein>
<evidence type="ECO:0000313" key="8">
    <source>
        <dbReference type="EMBL" id="TEY61239.1"/>
    </source>
</evidence>
<accession>A0A4Y8D170</accession>
<dbReference type="PROSITE" id="PS50048">
    <property type="entry name" value="ZN2_CY6_FUNGAL_2"/>
    <property type="match status" value="1"/>
</dbReference>
<evidence type="ECO:0000256" key="1">
    <source>
        <dbReference type="ARBA" id="ARBA00022723"/>
    </source>
</evidence>
<evidence type="ECO:0000256" key="4">
    <source>
        <dbReference type="ARBA" id="ARBA00023242"/>
    </source>
</evidence>
<keyword evidence="2" id="KW-0863">Zinc-finger</keyword>
<feature type="domain" description="Zn(2)-C6 fungal-type" evidence="7">
    <location>
        <begin position="287"/>
        <end position="319"/>
    </location>
</feature>
<feature type="compositionally biased region" description="Low complexity" evidence="6">
    <location>
        <begin position="130"/>
        <end position="144"/>
    </location>
</feature>
<dbReference type="SMART" id="SM00249">
    <property type="entry name" value="PHD"/>
    <property type="match status" value="1"/>
</dbReference>
<dbReference type="InterPro" id="IPR001138">
    <property type="entry name" value="Zn2Cys6_DnaBD"/>
</dbReference>
<proteinExistence type="predicted"/>
<dbReference type="CDD" id="cd15517">
    <property type="entry name" value="PHD_TCF19_like"/>
    <property type="match status" value="1"/>
</dbReference>
<dbReference type="Pfam" id="PF00172">
    <property type="entry name" value="Zn_clus"/>
    <property type="match status" value="1"/>
</dbReference>
<evidence type="ECO:0000256" key="3">
    <source>
        <dbReference type="ARBA" id="ARBA00022833"/>
    </source>
</evidence>
<reference evidence="8 9" key="1">
    <citation type="submission" date="2017-11" db="EMBL/GenBank/DDBJ databases">
        <title>Comparative genomics of Botrytis spp.</title>
        <authorList>
            <person name="Valero-Jimenez C.A."/>
            <person name="Tapia P."/>
            <person name="Veloso J."/>
            <person name="Silva-Moreno E."/>
            <person name="Staats M."/>
            <person name="Valdes J.H."/>
            <person name="Van Kan J.A.L."/>
        </authorList>
    </citation>
    <scope>NUCLEOTIDE SEQUENCE [LARGE SCALE GENOMIC DNA]</scope>
    <source>
        <strain evidence="8 9">MUCL2830</strain>
    </source>
</reference>
<feature type="region of interest" description="Disordered" evidence="6">
    <location>
        <begin position="109"/>
        <end position="285"/>
    </location>
</feature>
<comment type="caution">
    <text evidence="8">The sequence shown here is derived from an EMBL/GenBank/DDBJ whole genome shotgun (WGS) entry which is preliminary data.</text>
</comment>
<gene>
    <name evidence="8" type="ORF">BOTCAL_0172g00150</name>
</gene>
<keyword evidence="1" id="KW-0479">Metal-binding</keyword>
<dbReference type="InterPro" id="IPR001965">
    <property type="entry name" value="Znf_PHD"/>
</dbReference>
<dbReference type="PROSITE" id="PS01359">
    <property type="entry name" value="ZF_PHD_1"/>
    <property type="match status" value="1"/>
</dbReference>
<keyword evidence="4" id="KW-0539">Nucleus</keyword>
<keyword evidence="9" id="KW-1185">Reference proteome</keyword>
<organism evidence="8 9">
    <name type="scientific">Botryotinia calthae</name>
    <dbReference type="NCBI Taxonomy" id="38488"/>
    <lineage>
        <taxon>Eukaryota</taxon>
        <taxon>Fungi</taxon>
        <taxon>Dikarya</taxon>
        <taxon>Ascomycota</taxon>
        <taxon>Pezizomycotina</taxon>
        <taxon>Leotiomycetes</taxon>
        <taxon>Helotiales</taxon>
        <taxon>Sclerotiniaceae</taxon>
        <taxon>Botryotinia</taxon>
    </lineage>
</organism>
<dbReference type="InterPro" id="IPR011011">
    <property type="entry name" value="Znf_FYVE_PHD"/>
</dbReference>
<dbReference type="GO" id="GO:0000981">
    <property type="term" value="F:DNA-binding transcription factor activity, RNA polymerase II-specific"/>
    <property type="evidence" value="ECO:0007669"/>
    <property type="project" value="InterPro"/>
</dbReference>